<evidence type="ECO:0000313" key="2">
    <source>
        <dbReference type="EMBL" id="OGF20901.1"/>
    </source>
</evidence>
<dbReference type="Gene3D" id="2.60.40.10">
    <property type="entry name" value="Immunoglobulins"/>
    <property type="match status" value="1"/>
</dbReference>
<dbReference type="InterPro" id="IPR000601">
    <property type="entry name" value="PKD_dom"/>
</dbReference>
<dbReference type="Pfam" id="PF00801">
    <property type="entry name" value="PKD"/>
    <property type="match status" value="1"/>
</dbReference>
<dbReference type="EMBL" id="MFFS01000078">
    <property type="protein sequence ID" value="OGF20901.1"/>
    <property type="molecule type" value="Genomic_DNA"/>
</dbReference>
<proteinExistence type="predicted"/>
<dbReference type="PROSITE" id="PS50093">
    <property type="entry name" value="PKD"/>
    <property type="match status" value="1"/>
</dbReference>
<feature type="domain" description="PKD" evidence="1">
    <location>
        <begin position="268"/>
        <end position="332"/>
    </location>
</feature>
<organism evidence="2 3">
    <name type="scientific">Candidatus Falkowbacteria bacterium RBG_13_39_14</name>
    <dbReference type="NCBI Taxonomy" id="1797985"/>
    <lineage>
        <taxon>Bacteria</taxon>
        <taxon>Candidatus Falkowiibacteriota</taxon>
    </lineage>
</organism>
<reference evidence="2 3" key="1">
    <citation type="journal article" date="2016" name="Nat. Commun.">
        <title>Thousands of microbial genomes shed light on interconnected biogeochemical processes in an aquifer system.</title>
        <authorList>
            <person name="Anantharaman K."/>
            <person name="Brown C.T."/>
            <person name="Hug L.A."/>
            <person name="Sharon I."/>
            <person name="Castelle C.J."/>
            <person name="Probst A.J."/>
            <person name="Thomas B.C."/>
            <person name="Singh A."/>
            <person name="Wilkins M.J."/>
            <person name="Karaoz U."/>
            <person name="Brodie E.L."/>
            <person name="Williams K.H."/>
            <person name="Hubbard S.S."/>
            <person name="Banfield J.F."/>
        </authorList>
    </citation>
    <scope>NUCLEOTIDE SEQUENCE [LARGE SCALE GENOMIC DNA]</scope>
</reference>
<dbReference type="CDD" id="cd00146">
    <property type="entry name" value="PKD"/>
    <property type="match status" value="1"/>
</dbReference>
<sequence length="478" mass="52016">MKVFLLTGFFGKKFFIRSEPMRKNFIPIIYFFCFFVLLAGCDFENTKTKTANSNNVAAILNAPTASTQGSQIVLDGSQSYYVDQNYSLTIAKCEVVLPLDCNIPITPVPDEFAKFTCCPKKPDTYTFKLTVARDKEEATDVFAIEVVPLTLQPCSYKQGDNFITVASNGGDDAMYRFHFGQIADPPPYDWQSLPKFPFAPEAGKNYSCWAEVNNGGIIINNKSAKLTFIISQTPVNLNPVITASSDPNISTTVGTAVNLFVTANDPDGNSGLLRYDWVSTGSAIFSNPNSSDTTVTYSQAGIYTVTVSVTDPDGGLAQRSSIITVANPVNPQEDDPNSLYEDGNKVASTHITLRNDGRIEVDIRPLLTPEGQTAFDAGGEVFLWGALNNWNPTETFQCEVVNGRVLIDISALNLDGDENYGISFVVVLQGNFFWQDGLMEADDLLLMGEDGGGGSVLIFRWNAGGTIDNLPPGTVVEN</sequence>
<dbReference type="AlphaFoldDB" id="A0A1F5S3P8"/>
<evidence type="ECO:0000313" key="3">
    <source>
        <dbReference type="Proteomes" id="UP000178323"/>
    </source>
</evidence>
<dbReference type="STRING" id="1797985.A2Y83_02645"/>
<dbReference type="InterPro" id="IPR035986">
    <property type="entry name" value="PKD_dom_sf"/>
</dbReference>
<dbReference type="InterPro" id="IPR013783">
    <property type="entry name" value="Ig-like_fold"/>
</dbReference>
<accession>A0A1F5S3P8</accession>
<name>A0A1F5S3P8_9BACT</name>
<dbReference type="SUPFAM" id="SSF49299">
    <property type="entry name" value="PKD domain"/>
    <property type="match status" value="1"/>
</dbReference>
<dbReference type="Proteomes" id="UP000178323">
    <property type="component" value="Unassembled WGS sequence"/>
</dbReference>
<comment type="caution">
    <text evidence="2">The sequence shown here is derived from an EMBL/GenBank/DDBJ whole genome shotgun (WGS) entry which is preliminary data.</text>
</comment>
<protein>
    <recommendedName>
        <fullName evidence="1">PKD domain-containing protein</fullName>
    </recommendedName>
</protein>
<gene>
    <name evidence="2" type="ORF">A2Y83_02645</name>
</gene>
<evidence type="ECO:0000259" key="1">
    <source>
        <dbReference type="PROSITE" id="PS50093"/>
    </source>
</evidence>